<proteinExistence type="predicted"/>
<evidence type="ECO:0000256" key="1">
    <source>
        <dbReference type="SAM" id="MobiDB-lite"/>
    </source>
</evidence>
<reference evidence="2 3" key="1">
    <citation type="journal article" date="2014" name="PLoS ONE">
        <title>De novo Genome Assembly of the Fungal Plant Pathogen Pyrenophora semeniperda.</title>
        <authorList>
            <person name="Soliai M.M."/>
            <person name="Meyer S.E."/>
            <person name="Udall J.A."/>
            <person name="Elzinga D.E."/>
            <person name="Hermansen R.A."/>
            <person name="Bodily P.M."/>
            <person name="Hart A.A."/>
            <person name="Coleman C.E."/>
        </authorList>
    </citation>
    <scope>NUCLEOTIDE SEQUENCE [LARGE SCALE GENOMIC DNA]</scope>
    <source>
        <strain evidence="2 3">CCB06</strain>
        <tissue evidence="2">Mycelium</tissue>
    </source>
</reference>
<dbReference type="EMBL" id="KE747833">
    <property type="protein sequence ID" value="RMZ72415.1"/>
    <property type="molecule type" value="Genomic_DNA"/>
</dbReference>
<feature type="compositionally biased region" description="Polar residues" evidence="1">
    <location>
        <begin position="535"/>
        <end position="549"/>
    </location>
</feature>
<dbReference type="AlphaFoldDB" id="A0A3M7MD41"/>
<dbReference type="OrthoDB" id="10066232at2759"/>
<feature type="region of interest" description="Disordered" evidence="1">
    <location>
        <begin position="241"/>
        <end position="332"/>
    </location>
</feature>
<feature type="region of interest" description="Disordered" evidence="1">
    <location>
        <begin position="442"/>
        <end position="549"/>
    </location>
</feature>
<name>A0A3M7MD41_9PLEO</name>
<feature type="region of interest" description="Disordered" evidence="1">
    <location>
        <begin position="380"/>
        <end position="417"/>
    </location>
</feature>
<feature type="compositionally biased region" description="Polar residues" evidence="1">
    <location>
        <begin position="395"/>
        <end position="415"/>
    </location>
</feature>
<evidence type="ECO:0000313" key="3">
    <source>
        <dbReference type="Proteomes" id="UP000265663"/>
    </source>
</evidence>
<feature type="compositionally biased region" description="Polar residues" evidence="1">
    <location>
        <begin position="467"/>
        <end position="479"/>
    </location>
</feature>
<keyword evidence="3" id="KW-1185">Reference proteome</keyword>
<feature type="compositionally biased region" description="Polar residues" evidence="1">
    <location>
        <begin position="279"/>
        <end position="290"/>
    </location>
</feature>
<accession>A0A3M7MD41</accession>
<evidence type="ECO:0000313" key="2">
    <source>
        <dbReference type="EMBL" id="RMZ72415.1"/>
    </source>
</evidence>
<gene>
    <name evidence="2" type="ORF">GMOD_00007394</name>
</gene>
<sequence>MAYHNTEEPNKHNRQQQHEAKVLPLANTIAAATRIRQVFESKKLSYGILGGLEMLCLGHQREISGLHIAYEAKDLDRIKAKLQADRRVHMPEGMNPLIPTKLLVQTGPAYLDTGCTRPGTVEVHLIPSGSHGTPRSGTLADNLTLLSLRSDGILKTYKGLNMLYLMKTLLEYCTVANLDWEPRKDILFLCQHYREQVQSIRSQLDEDVVLNAFLRSPFFTRISSGDQHRCYQTLRAQDVSLPVQGGRAQPQPDLPRPRVASNMGPPTTGAVHASKPQKAISSQKRATYHSSPALEPATAPLVPNTGSSTQDSRNRYRRVTTHGKEGQPGHIPQARSISMQYRPQDAVPLNKPPQFASHEGRLPTVTSHTALGLNPQTTQTMRASSAGHPGYFAPRTSTNPSLSQQPQRQCHTAPQTPDIPLAYTQRQQQQQQQHTQALERLTNGPVPKQPADQNIPSAQPVQPRPLRQSTQQPQPNIPRNSAPGLPSQAHEQPPSPPPNKRKDSGSGLHIVGPEGLWAPSPSNNSTIPPAPKPATQPSVSTTNAPQLPRHNSSTLLAELSADIDDAIKTATTPPLTHSPVISAQGGYSHGKNGSVELPASLMIRGSQAIPASAVTGMGLGAERHTDKASLSAETAIPIPHTNASRYSSILSSFPAPTTATTAPAPAPTVAEIMRMLTPPLTPAPLAIYKAYQPLATMPALGKSEGLPESPRLSLELGGTLPASSPLSVLMDKSGGRGEAWLDAQVLAREYQMELPGFEEGYGSV</sequence>
<protein>
    <submittedName>
        <fullName evidence="2">Uncharacterized protein</fullName>
    </submittedName>
</protein>
<feature type="compositionally biased region" description="Polar residues" evidence="1">
    <location>
        <begin position="451"/>
        <end position="460"/>
    </location>
</feature>
<dbReference type="Proteomes" id="UP000265663">
    <property type="component" value="Unassembled WGS sequence"/>
</dbReference>
<organism evidence="2 3">
    <name type="scientific">Pyrenophora seminiperda CCB06</name>
    <dbReference type="NCBI Taxonomy" id="1302712"/>
    <lineage>
        <taxon>Eukaryota</taxon>
        <taxon>Fungi</taxon>
        <taxon>Dikarya</taxon>
        <taxon>Ascomycota</taxon>
        <taxon>Pezizomycotina</taxon>
        <taxon>Dothideomycetes</taxon>
        <taxon>Pleosporomycetidae</taxon>
        <taxon>Pleosporales</taxon>
        <taxon>Pleosporineae</taxon>
        <taxon>Pleosporaceae</taxon>
        <taxon>Pyrenophora</taxon>
    </lineage>
</organism>